<accession>A0A0S3R9S6</accession>
<dbReference type="Proteomes" id="UP000291084">
    <property type="component" value="Chromosome 1"/>
</dbReference>
<dbReference type="EMBL" id="AP015034">
    <property type="protein sequence ID" value="BAT77135.1"/>
    <property type="molecule type" value="Genomic_DNA"/>
</dbReference>
<feature type="compositionally biased region" description="Low complexity" evidence="1">
    <location>
        <begin position="73"/>
        <end position="84"/>
    </location>
</feature>
<dbReference type="AlphaFoldDB" id="A0A0S3R9S6"/>
<keyword evidence="2" id="KW-0732">Signal</keyword>
<sequence>MSASKFSALVLFVIILLCSVLDSHSTSRLENHIKLRRNLADNRVSSMFANVYYDVLPSSMTHINKISHPAHEVPNGPNPGQNTTPPVPPSLHN</sequence>
<feature type="chain" id="PRO_5006616899" evidence="2">
    <location>
        <begin position="24"/>
        <end position="93"/>
    </location>
</feature>
<organism evidence="3 4">
    <name type="scientific">Vigna angularis var. angularis</name>
    <dbReference type="NCBI Taxonomy" id="157739"/>
    <lineage>
        <taxon>Eukaryota</taxon>
        <taxon>Viridiplantae</taxon>
        <taxon>Streptophyta</taxon>
        <taxon>Embryophyta</taxon>
        <taxon>Tracheophyta</taxon>
        <taxon>Spermatophyta</taxon>
        <taxon>Magnoliopsida</taxon>
        <taxon>eudicotyledons</taxon>
        <taxon>Gunneridae</taxon>
        <taxon>Pentapetalae</taxon>
        <taxon>rosids</taxon>
        <taxon>fabids</taxon>
        <taxon>Fabales</taxon>
        <taxon>Fabaceae</taxon>
        <taxon>Papilionoideae</taxon>
        <taxon>50 kb inversion clade</taxon>
        <taxon>NPAAA clade</taxon>
        <taxon>indigoferoid/millettioid clade</taxon>
        <taxon>Phaseoleae</taxon>
        <taxon>Vigna</taxon>
    </lineage>
</organism>
<gene>
    <name evidence="3" type="primary">Vigan.01G522600</name>
    <name evidence="3" type="ORF">VIGAN_01522600</name>
</gene>
<evidence type="ECO:0000313" key="4">
    <source>
        <dbReference type="Proteomes" id="UP000291084"/>
    </source>
</evidence>
<proteinExistence type="predicted"/>
<evidence type="ECO:0000256" key="1">
    <source>
        <dbReference type="SAM" id="MobiDB-lite"/>
    </source>
</evidence>
<protein>
    <submittedName>
        <fullName evidence="3">Uncharacterized protein</fullName>
    </submittedName>
</protein>
<evidence type="ECO:0000313" key="3">
    <source>
        <dbReference type="EMBL" id="BAT77135.1"/>
    </source>
</evidence>
<feature type="signal peptide" evidence="2">
    <location>
        <begin position="1"/>
        <end position="23"/>
    </location>
</feature>
<name>A0A0S3R9S6_PHAAN</name>
<keyword evidence="4" id="KW-1185">Reference proteome</keyword>
<evidence type="ECO:0000256" key="2">
    <source>
        <dbReference type="SAM" id="SignalP"/>
    </source>
</evidence>
<reference evidence="3 4" key="1">
    <citation type="journal article" date="2015" name="Sci. Rep.">
        <title>The power of single molecule real-time sequencing technology in the de novo assembly of a eukaryotic genome.</title>
        <authorList>
            <person name="Sakai H."/>
            <person name="Naito K."/>
            <person name="Ogiso-Tanaka E."/>
            <person name="Takahashi Y."/>
            <person name="Iseki K."/>
            <person name="Muto C."/>
            <person name="Satou K."/>
            <person name="Teruya K."/>
            <person name="Shiroma A."/>
            <person name="Shimoji M."/>
            <person name="Hirano T."/>
            <person name="Itoh T."/>
            <person name="Kaga A."/>
            <person name="Tomooka N."/>
        </authorList>
    </citation>
    <scope>NUCLEOTIDE SEQUENCE [LARGE SCALE GENOMIC DNA]</scope>
    <source>
        <strain evidence="4">cv. Shumari</strain>
    </source>
</reference>
<feature type="region of interest" description="Disordered" evidence="1">
    <location>
        <begin position="66"/>
        <end position="93"/>
    </location>
</feature>